<protein>
    <submittedName>
        <fullName evidence="1">Uncharacterized protein</fullName>
    </submittedName>
</protein>
<dbReference type="Proteomes" id="UP000063229">
    <property type="component" value="Chromosome"/>
</dbReference>
<sequence>MNVASERVSHPLSVTSESLQVLAQWLKSDGTPTTRGQEPCRIIIDRYPEGLFSEAELEALLGVLQG</sequence>
<keyword evidence="2" id="KW-1185">Reference proteome</keyword>
<dbReference type="EMBL" id="CP014135">
    <property type="protein sequence ID" value="AMB86583.1"/>
    <property type="molecule type" value="Genomic_DNA"/>
</dbReference>
<proteinExistence type="predicted"/>
<name>A0A0X1T3E4_PSEAA</name>
<organism evidence="1 2">
    <name type="scientific">Pseudomonas agarici</name>
    <dbReference type="NCBI Taxonomy" id="46677"/>
    <lineage>
        <taxon>Bacteria</taxon>
        <taxon>Pseudomonadati</taxon>
        <taxon>Pseudomonadota</taxon>
        <taxon>Gammaproteobacteria</taxon>
        <taxon>Pseudomonadales</taxon>
        <taxon>Pseudomonadaceae</taxon>
        <taxon>Pseudomonas</taxon>
    </lineage>
</organism>
<evidence type="ECO:0000313" key="2">
    <source>
        <dbReference type="Proteomes" id="UP000063229"/>
    </source>
</evidence>
<dbReference type="AlphaFoldDB" id="A0A0X1T3E4"/>
<dbReference type="OrthoDB" id="7025092at2"/>
<gene>
    <name evidence="1" type="ORF">AWM79_15240</name>
</gene>
<dbReference type="KEGG" id="pagb:AWM79_15240"/>
<evidence type="ECO:0000313" key="1">
    <source>
        <dbReference type="EMBL" id="AMB86583.1"/>
    </source>
</evidence>
<reference evidence="1 2" key="1">
    <citation type="submission" date="2016-01" db="EMBL/GenBank/DDBJ databases">
        <authorList>
            <person name="McClelland M."/>
            <person name="Jain A."/>
            <person name="Saraogi P."/>
            <person name="Mendelson R."/>
            <person name="Westerman R."/>
            <person name="SanMiguel P."/>
            <person name="Csonka L."/>
        </authorList>
    </citation>
    <scope>NUCLEOTIDE SEQUENCE [LARGE SCALE GENOMIC DNA]</scope>
    <source>
        <strain evidence="1 2">NCPPB 2472</strain>
    </source>
</reference>
<accession>A0A0X1T3E4</accession>
<dbReference type="RefSeq" id="WP_017132523.1">
    <property type="nucleotide sequence ID" value="NZ_CP014135.1"/>
</dbReference>